<proteinExistence type="predicted"/>
<evidence type="ECO:0000313" key="2">
    <source>
        <dbReference type="EMBL" id="STO65045.1"/>
    </source>
</evidence>
<keyword evidence="1" id="KW-1133">Transmembrane helix</keyword>
<accession>A0A377I3L2</accession>
<feature type="transmembrane region" description="Helical" evidence="1">
    <location>
        <begin position="35"/>
        <end position="56"/>
    </location>
</feature>
<dbReference type="AlphaFoldDB" id="A0A377I3L2"/>
<sequence length="231" mass="27900">MNETSLILDLMQGFTLKDIVLAIENLPNTLNDNWIVKYSQTFLSLIALFFSIYLYYNNQFKESFSLINRELNHTQNKIYFKFFLDKLDSIYNKETNAYNYNQFNFQESISHNQIIRLILENMRLINKHKILSKKGDISLFKALLNNESLWIGSLYCLQQFSTESKEQKEFIKLWKKFGFYKNMITFYSMYSIEELDKMTDNEIQQIDSRIFEKHDYYQKLLQDIQTKLNEM</sequence>
<name>A0A377I3L2_HAEPH</name>
<gene>
    <name evidence="2" type="ORF">NCTC10794_02128</name>
</gene>
<dbReference type="EMBL" id="UGHH01000002">
    <property type="protein sequence ID" value="STO65045.1"/>
    <property type="molecule type" value="Genomic_DNA"/>
</dbReference>
<organism evidence="2 3">
    <name type="scientific">Haemophilus parahaemolyticus</name>
    <dbReference type="NCBI Taxonomy" id="735"/>
    <lineage>
        <taxon>Bacteria</taxon>
        <taxon>Pseudomonadati</taxon>
        <taxon>Pseudomonadota</taxon>
        <taxon>Gammaproteobacteria</taxon>
        <taxon>Pasteurellales</taxon>
        <taxon>Pasteurellaceae</taxon>
        <taxon>Haemophilus</taxon>
    </lineage>
</organism>
<protein>
    <submittedName>
        <fullName evidence="2">Uncharacterized protein</fullName>
    </submittedName>
</protein>
<reference evidence="2 3" key="1">
    <citation type="submission" date="2018-06" db="EMBL/GenBank/DDBJ databases">
        <authorList>
            <consortium name="Pathogen Informatics"/>
            <person name="Doyle S."/>
        </authorList>
    </citation>
    <scope>NUCLEOTIDE SEQUENCE [LARGE SCALE GENOMIC DNA]</scope>
    <source>
        <strain evidence="2 3">NCTC10794</strain>
    </source>
</reference>
<evidence type="ECO:0000313" key="3">
    <source>
        <dbReference type="Proteomes" id="UP000254867"/>
    </source>
</evidence>
<keyword evidence="1" id="KW-0812">Transmembrane</keyword>
<keyword evidence="1" id="KW-0472">Membrane</keyword>
<dbReference type="Proteomes" id="UP000254867">
    <property type="component" value="Unassembled WGS sequence"/>
</dbReference>
<evidence type="ECO:0000256" key="1">
    <source>
        <dbReference type="SAM" id="Phobius"/>
    </source>
</evidence>
<dbReference type="RefSeq" id="WP_119223266.1">
    <property type="nucleotide sequence ID" value="NZ_UGHH01000002.1"/>
</dbReference>